<dbReference type="GO" id="GO:0005524">
    <property type="term" value="F:ATP binding"/>
    <property type="evidence" value="ECO:0007669"/>
    <property type="project" value="UniProtKB-KW"/>
</dbReference>
<organism evidence="8">
    <name type="scientific">Hamaparvovirinae sp</name>
    <dbReference type="NCBI Taxonomy" id="2809447"/>
    <lineage>
        <taxon>Viruses</taxon>
        <taxon>Monodnaviria</taxon>
        <taxon>Shotokuvirae</taxon>
        <taxon>Cossaviricota</taxon>
        <taxon>Quintoviricetes</taxon>
        <taxon>Piccovirales</taxon>
        <taxon>Parvoviridae</taxon>
        <taxon>Hamaparvovirinae</taxon>
    </lineage>
</organism>
<keyword evidence="5" id="KW-0067">ATP-binding</keyword>
<sequence length="662" mass="74713">MQDQMERGGRTLDGVRRYTWTGDNLILEKEKDLQLDRKQVTHQLHIMNAQTWQAGVLSISYPNGSNPVADPKPYAQCISHIKSVKGWFIAGEYNSEGIFHAHVMALTLQRSDSFRRSIEREWFVHRFEYLNAIDNKDPELDVLKMQKCHKPESLAAYMCKDPVWICTSDKHYTNVLSSVYVYDLGERFRIKQQEKLAREQANDVTVNKIVSDVLNVIYDHSCKTIEDCMKAAPDVMSQYLHRAGFSAIVHNCLTFVSATAHGWSLNRIATKYNPNPNAIHKCLLHQGLDVEIFDLSFYKWITKQMSKHNTFVLWGPSNTGKSAFISGFKQCVSWGEIVNTNNFAFEGLINNNIGVWEEPLISPELAEKAKQIFEGMECSIPVKFKKPIKLPRIPIIMTTNHAPWRFCTHEEPMFRNRMFIFHWDFDMSTTNLTYRNSSTSCECNSCKASSGRSVAINNESTSRMSREQPAIQLDGTTNKAGNVRPRSMHATGNESLDRPTGSGSHSWSDNLRYSSSASGAEQQRTDSSGPGIGSSTSTGNRLRTSGTDRSCNSDLGVQRSESGYALAMVSDINRFDHGNDIRRDRVGGNGDDDPGEGTSDSRRVVSKHDSRKNVVVLGKRKEASKNKVSTKKCKLGGEMESLTIPTRVDWLMYLSYLQLQHG</sequence>
<dbReference type="Gene3D" id="3.40.50.300">
    <property type="entry name" value="P-loop containing nucleotide triphosphate hydrolases"/>
    <property type="match status" value="1"/>
</dbReference>
<feature type="domain" description="SF3 helicase" evidence="7">
    <location>
        <begin position="289"/>
        <end position="436"/>
    </location>
</feature>
<keyword evidence="2" id="KW-1048">Host nucleus</keyword>
<protein>
    <submittedName>
        <fullName evidence="8">Nonstructural protein 1</fullName>
    </submittedName>
</protein>
<name>A0AAU7P1A9_9VIRU</name>
<dbReference type="InterPro" id="IPR001257">
    <property type="entry name" value="Parvovirus_NS1_helicase"/>
</dbReference>
<reference evidence="8" key="1">
    <citation type="submission" date="2024-05" db="EMBL/GenBank/DDBJ databases">
        <title>Unveiling bat-borne viruses: virome discoveries support intermediate host-mediated transmission to humans.</title>
        <authorList>
            <person name="Wang Y."/>
            <person name="Xu P."/>
            <person name="Han Y."/>
            <person name="Zhao W."/>
            <person name="Zhao L."/>
            <person name="Li R."/>
            <person name="Zhang J."/>
            <person name="Zhang S."/>
            <person name="Lu J."/>
            <person name="Jin Q."/>
            <person name="Wu Z."/>
        </authorList>
    </citation>
    <scope>NUCLEOTIDE SEQUENCE</scope>
    <source>
        <strain evidence="8">275_7222</strain>
    </source>
</reference>
<evidence type="ECO:0000256" key="3">
    <source>
        <dbReference type="ARBA" id="ARBA00022705"/>
    </source>
</evidence>
<evidence type="ECO:0000256" key="2">
    <source>
        <dbReference type="ARBA" id="ARBA00022562"/>
    </source>
</evidence>
<evidence type="ECO:0000313" key="8">
    <source>
        <dbReference type="EMBL" id="XBS25644.1"/>
    </source>
</evidence>
<feature type="region of interest" description="Disordered" evidence="6">
    <location>
        <begin position="578"/>
        <end position="609"/>
    </location>
</feature>
<keyword evidence="4" id="KW-0547">Nucleotide-binding</keyword>
<dbReference type="GO" id="GO:0042025">
    <property type="term" value="C:host cell nucleus"/>
    <property type="evidence" value="ECO:0007669"/>
    <property type="project" value="UniProtKB-SubCell"/>
</dbReference>
<dbReference type="SUPFAM" id="SSF52540">
    <property type="entry name" value="P-loop containing nucleoside triphosphate hydrolases"/>
    <property type="match status" value="1"/>
</dbReference>
<feature type="region of interest" description="Disordered" evidence="6">
    <location>
        <begin position="457"/>
        <end position="556"/>
    </location>
</feature>
<keyword evidence="3" id="KW-0235">DNA replication</keyword>
<dbReference type="GO" id="GO:0006260">
    <property type="term" value="P:DNA replication"/>
    <property type="evidence" value="ECO:0007669"/>
    <property type="project" value="UniProtKB-KW"/>
</dbReference>
<feature type="compositionally biased region" description="Polar residues" evidence="6">
    <location>
        <begin position="501"/>
        <end position="522"/>
    </location>
</feature>
<dbReference type="InterPro" id="IPR027417">
    <property type="entry name" value="P-loop_NTPase"/>
</dbReference>
<dbReference type="GO" id="GO:0019079">
    <property type="term" value="P:viral genome replication"/>
    <property type="evidence" value="ECO:0007669"/>
    <property type="project" value="InterPro"/>
</dbReference>
<feature type="compositionally biased region" description="Basic and acidic residues" evidence="6">
    <location>
        <begin position="599"/>
        <end position="609"/>
    </location>
</feature>
<dbReference type="EMBL" id="PP793345">
    <property type="protein sequence ID" value="XBS25644.1"/>
    <property type="molecule type" value="Genomic_DNA"/>
</dbReference>
<accession>A0AAU7P1A9</accession>
<evidence type="ECO:0000256" key="1">
    <source>
        <dbReference type="ARBA" id="ARBA00004147"/>
    </source>
</evidence>
<dbReference type="InterPro" id="IPR014015">
    <property type="entry name" value="Helicase_SF3_DNA-vir"/>
</dbReference>
<comment type="subcellular location">
    <subcellularLocation>
        <location evidence="1">Host nucleus</location>
    </subcellularLocation>
</comment>
<evidence type="ECO:0000256" key="5">
    <source>
        <dbReference type="ARBA" id="ARBA00022840"/>
    </source>
</evidence>
<dbReference type="Pfam" id="PF01057">
    <property type="entry name" value="Parvo_NS1"/>
    <property type="match status" value="1"/>
</dbReference>
<evidence type="ECO:0000259" key="7">
    <source>
        <dbReference type="PROSITE" id="PS51206"/>
    </source>
</evidence>
<proteinExistence type="predicted"/>
<feature type="compositionally biased region" description="Polar residues" evidence="6">
    <location>
        <begin position="540"/>
        <end position="556"/>
    </location>
</feature>
<evidence type="ECO:0000256" key="6">
    <source>
        <dbReference type="SAM" id="MobiDB-lite"/>
    </source>
</evidence>
<evidence type="ECO:0000256" key="4">
    <source>
        <dbReference type="ARBA" id="ARBA00022741"/>
    </source>
</evidence>
<feature type="compositionally biased region" description="Low complexity" evidence="6">
    <location>
        <begin position="525"/>
        <end position="539"/>
    </location>
</feature>
<dbReference type="PROSITE" id="PS51206">
    <property type="entry name" value="SF3_HELICASE_1"/>
    <property type="match status" value="1"/>
</dbReference>